<evidence type="ECO:0000313" key="2">
    <source>
        <dbReference type="Proteomes" id="UP000593575"/>
    </source>
</evidence>
<gene>
    <name evidence="1" type="ORF">Goarm_013840</name>
</gene>
<dbReference type="EMBL" id="JABFAE010000006">
    <property type="protein sequence ID" value="MBA0829222.1"/>
    <property type="molecule type" value="Genomic_DNA"/>
</dbReference>
<proteinExistence type="predicted"/>
<comment type="caution">
    <text evidence="1">The sequence shown here is derived from an EMBL/GenBank/DDBJ whole genome shotgun (WGS) entry which is preliminary data.</text>
</comment>
<evidence type="ECO:0000313" key="1">
    <source>
        <dbReference type="EMBL" id="MBA0829222.1"/>
    </source>
</evidence>
<accession>A0A7J9J472</accession>
<protein>
    <submittedName>
        <fullName evidence="1">Uncharacterized protein</fullName>
    </submittedName>
</protein>
<name>A0A7J9J472_9ROSI</name>
<dbReference type="AlphaFoldDB" id="A0A7J9J472"/>
<reference evidence="1 2" key="1">
    <citation type="journal article" date="2019" name="Genome Biol. Evol.">
        <title>Insights into the evolution of the New World diploid cottons (Gossypium, subgenus Houzingenia) based on genome sequencing.</title>
        <authorList>
            <person name="Grover C.E."/>
            <person name="Arick M.A. 2nd"/>
            <person name="Thrash A."/>
            <person name="Conover J.L."/>
            <person name="Sanders W.S."/>
            <person name="Peterson D.G."/>
            <person name="Frelichowski J.E."/>
            <person name="Scheffler J.A."/>
            <person name="Scheffler B.E."/>
            <person name="Wendel J.F."/>
        </authorList>
    </citation>
    <scope>NUCLEOTIDE SEQUENCE [LARGE SCALE GENOMIC DNA]</scope>
    <source>
        <strain evidence="1">6</strain>
        <tissue evidence="1">Leaf</tissue>
    </source>
</reference>
<keyword evidence="2" id="KW-1185">Reference proteome</keyword>
<organism evidence="1 2">
    <name type="scientific">Gossypium armourianum</name>
    <dbReference type="NCBI Taxonomy" id="34283"/>
    <lineage>
        <taxon>Eukaryota</taxon>
        <taxon>Viridiplantae</taxon>
        <taxon>Streptophyta</taxon>
        <taxon>Embryophyta</taxon>
        <taxon>Tracheophyta</taxon>
        <taxon>Spermatophyta</taxon>
        <taxon>Magnoliopsida</taxon>
        <taxon>eudicotyledons</taxon>
        <taxon>Gunneridae</taxon>
        <taxon>Pentapetalae</taxon>
        <taxon>rosids</taxon>
        <taxon>malvids</taxon>
        <taxon>Malvales</taxon>
        <taxon>Malvaceae</taxon>
        <taxon>Malvoideae</taxon>
        <taxon>Gossypium</taxon>
    </lineage>
</organism>
<dbReference type="Proteomes" id="UP000593575">
    <property type="component" value="Unassembled WGS sequence"/>
</dbReference>
<sequence length="155" mass="17490">MSEAMARQFVVFLGSFLDYEGLFFLLRGDLCELRSEAWTWGEFCPLWARIGPGKIQFGWDVSLQALMKRESSTISRWLQEPDSSMSQRVDRERSQIGHNFGDNVTNLYPNHNLNLVGSTRCQSVMAKASVSYLDVVLKVDGPTQAGLMELGFDGE</sequence>